<dbReference type="PANTHER" id="PTHR10366">
    <property type="entry name" value="NAD DEPENDENT EPIMERASE/DEHYDRATASE"/>
    <property type="match status" value="1"/>
</dbReference>
<comment type="similarity">
    <text evidence="2">Belongs to the NAD(P)-dependent epimerase/dehydratase family. Dihydroflavonol-4-reductase subfamily.</text>
</comment>
<evidence type="ECO:0000259" key="3">
    <source>
        <dbReference type="Pfam" id="PF07993"/>
    </source>
</evidence>
<dbReference type="RefSeq" id="XP_046118318.1">
    <property type="nucleotide sequence ID" value="XM_046262212.1"/>
</dbReference>
<reference evidence="4" key="1">
    <citation type="journal article" date="2021" name="IMA Fungus">
        <title>Genomic characterization of three marine fungi, including Emericellopsis atlantica sp. nov. with signatures of a generalist lifestyle and marine biomass degradation.</title>
        <authorList>
            <person name="Hagestad O.C."/>
            <person name="Hou L."/>
            <person name="Andersen J.H."/>
            <person name="Hansen E.H."/>
            <person name="Altermark B."/>
            <person name="Li C."/>
            <person name="Kuhnert E."/>
            <person name="Cox R.J."/>
            <person name="Crous P.W."/>
            <person name="Spatafora J.W."/>
            <person name="Lail K."/>
            <person name="Amirebrahimi M."/>
            <person name="Lipzen A."/>
            <person name="Pangilinan J."/>
            <person name="Andreopoulos W."/>
            <person name="Hayes R.D."/>
            <person name="Ng V."/>
            <person name="Grigoriev I.V."/>
            <person name="Jackson S.A."/>
            <person name="Sutton T.D.S."/>
            <person name="Dobson A.D.W."/>
            <person name="Rama T."/>
        </authorList>
    </citation>
    <scope>NUCLEOTIDE SEQUENCE</scope>
    <source>
        <strain evidence="4">TS7</strain>
    </source>
</reference>
<keyword evidence="1" id="KW-0560">Oxidoreductase</keyword>
<organism evidence="4 5">
    <name type="scientific">Emericellopsis atlantica</name>
    <dbReference type="NCBI Taxonomy" id="2614577"/>
    <lineage>
        <taxon>Eukaryota</taxon>
        <taxon>Fungi</taxon>
        <taxon>Dikarya</taxon>
        <taxon>Ascomycota</taxon>
        <taxon>Pezizomycotina</taxon>
        <taxon>Sordariomycetes</taxon>
        <taxon>Hypocreomycetidae</taxon>
        <taxon>Hypocreales</taxon>
        <taxon>Bionectriaceae</taxon>
        <taxon>Emericellopsis</taxon>
    </lineage>
</organism>
<dbReference type="InterPro" id="IPR036291">
    <property type="entry name" value="NAD(P)-bd_dom_sf"/>
</dbReference>
<dbReference type="GO" id="GO:0016616">
    <property type="term" value="F:oxidoreductase activity, acting on the CH-OH group of donors, NAD or NADP as acceptor"/>
    <property type="evidence" value="ECO:0007669"/>
    <property type="project" value="TreeGrafter"/>
</dbReference>
<dbReference type="GeneID" id="70293115"/>
<comment type="caution">
    <text evidence="4">The sequence shown here is derived from an EMBL/GenBank/DDBJ whole genome shotgun (WGS) entry which is preliminary data.</text>
</comment>
<dbReference type="Pfam" id="PF07993">
    <property type="entry name" value="NAD_binding_4"/>
    <property type="match status" value="1"/>
</dbReference>
<dbReference type="AlphaFoldDB" id="A0A9P7ZLN6"/>
<evidence type="ECO:0000256" key="2">
    <source>
        <dbReference type="ARBA" id="ARBA00023445"/>
    </source>
</evidence>
<protein>
    <submittedName>
        <fullName evidence="4">Dihydroflavonol-4-reductase</fullName>
    </submittedName>
</protein>
<accession>A0A9P7ZLN6</accession>
<proteinExistence type="inferred from homology"/>
<evidence type="ECO:0000256" key="1">
    <source>
        <dbReference type="ARBA" id="ARBA00023002"/>
    </source>
</evidence>
<evidence type="ECO:0000313" key="5">
    <source>
        <dbReference type="Proteomes" id="UP000887229"/>
    </source>
</evidence>
<dbReference type="InterPro" id="IPR013120">
    <property type="entry name" value="FAR_NAD-bd"/>
</dbReference>
<sequence>MSASLVTGGTGFVGIYVIKLLLERGHLVHTTVRSLKSERKCKPLLDLQNQFPGRLRLFEADLMKKGSFAEAMKGCQVVYHVASPFLLPDQIKDGLKDCVEPALQGTKNVLDSVNQTESVQRVVLTSSGKFSDQQPPCSCPPVLANDLTRLPSVSATYGDNADVLKAPKQILTESCWNESSSVTHYPYAYSKLVAEREAWKMHDLQGRWSLVVINPGLVVGPSLTPESISGSLHMLEAMYRGDNRMGVADLSYPVADVREVAQAHVKAGEDTSVKGRFIVSGDRTISLLEMANFVRPVHKNPKVLPSRNLPRLMVYAAGPFIGITKKWSAANLSTPFKVDNGRSIRELGLKYRPVEESFQAHYKSWEQAKA</sequence>
<dbReference type="EMBL" id="MU251254">
    <property type="protein sequence ID" value="KAG9254394.1"/>
    <property type="molecule type" value="Genomic_DNA"/>
</dbReference>
<gene>
    <name evidence="4" type="ORF">F5Z01DRAFT_636472</name>
</gene>
<keyword evidence="5" id="KW-1185">Reference proteome</keyword>
<dbReference type="Proteomes" id="UP000887229">
    <property type="component" value="Unassembled WGS sequence"/>
</dbReference>
<evidence type="ECO:0000313" key="4">
    <source>
        <dbReference type="EMBL" id="KAG9254394.1"/>
    </source>
</evidence>
<dbReference type="PANTHER" id="PTHR10366:SF564">
    <property type="entry name" value="STEROL-4-ALPHA-CARBOXYLATE 3-DEHYDROGENASE, DECARBOXYLATING"/>
    <property type="match status" value="1"/>
</dbReference>
<dbReference type="InterPro" id="IPR050425">
    <property type="entry name" value="NAD(P)_dehydrat-like"/>
</dbReference>
<dbReference type="OrthoDB" id="2735536at2759"/>
<name>A0A9P7ZLN6_9HYPO</name>
<feature type="domain" description="Thioester reductase (TE)" evidence="3">
    <location>
        <begin position="6"/>
        <end position="239"/>
    </location>
</feature>
<dbReference type="SUPFAM" id="SSF51735">
    <property type="entry name" value="NAD(P)-binding Rossmann-fold domains"/>
    <property type="match status" value="1"/>
</dbReference>
<dbReference type="Gene3D" id="3.40.50.720">
    <property type="entry name" value="NAD(P)-binding Rossmann-like Domain"/>
    <property type="match status" value="2"/>
</dbReference>